<feature type="transmembrane region" description="Helical" evidence="6">
    <location>
        <begin position="125"/>
        <end position="145"/>
    </location>
</feature>
<keyword evidence="5 6" id="KW-0472">Membrane</keyword>
<organism evidence="7 8">
    <name type="scientific">Blautia liquoris</name>
    <dbReference type="NCBI Taxonomy" id="2779518"/>
    <lineage>
        <taxon>Bacteria</taxon>
        <taxon>Bacillati</taxon>
        <taxon>Bacillota</taxon>
        <taxon>Clostridia</taxon>
        <taxon>Lachnospirales</taxon>
        <taxon>Lachnospiraceae</taxon>
        <taxon>Blautia</taxon>
    </lineage>
</organism>
<dbReference type="InterPro" id="IPR001851">
    <property type="entry name" value="ABC_transp_permease"/>
</dbReference>
<dbReference type="EMBL" id="CP063304">
    <property type="protein sequence ID" value="QOV18886.1"/>
    <property type="molecule type" value="Genomic_DNA"/>
</dbReference>
<evidence type="ECO:0000256" key="1">
    <source>
        <dbReference type="ARBA" id="ARBA00004651"/>
    </source>
</evidence>
<feature type="transmembrane region" description="Helical" evidence="6">
    <location>
        <begin position="294"/>
        <end position="315"/>
    </location>
</feature>
<name>A0A7M2REX8_9FIRM</name>
<feature type="transmembrane region" description="Helical" evidence="6">
    <location>
        <begin position="103"/>
        <end position="119"/>
    </location>
</feature>
<dbReference type="GO" id="GO:0005886">
    <property type="term" value="C:plasma membrane"/>
    <property type="evidence" value="ECO:0007669"/>
    <property type="project" value="UniProtKB-SubCell"/>
</dbReference>
<keyword evidence="3 6" id="KW-0812">Transmembrane</keyword>
<dbReference type="CDD" id="cd06580">
    <property type="entry name" value="TM_PBP1_transp_TpRbsC_like"/>
    <property type="match status" value="1"/>
</dbReference>
<proteinExistence type="predicted"/>
<dbReference type="KEGG" id="bliq:INP51_12950"/>
<evidence type="ECO:0000256" key="4">
    <source>
        <dbReference type="ARBA" id="ARBA00022989"/>
    </source>
</evidence>
<evidence type="ECO:0000256" key="6">
    <source>
        <dbReference type="SAM" id="Phobius"/>
    </source>
</evidence>
<dbReference type="AlphaFoldDB" id="A0A7M2REX8"/>
<dbReference type="RefSeq" id="WP_193735246.1">
    <property type="nucleotide sequence ID" value="NZ_CP063304.1"/>
</dbReference>
<comment type="subcellular location">
    <subcellularLocation>
        <location evidence="1">Cell membrane</location>
        <topology evidence="1">Multi-pass membrane protein</topology>
    </subcellularLocation>
</comment>
<dbReference type="PANTHER" id="PTHR47089:SF1">
    <property type="entry name" value="GUANOSINE ABC TRANSPORTER PERMEASE PROTEIN NUPP"/>
    <property type="match status" value="1"/>
</dbReference>
<feature type="transmembrane region" description="Helical" evidence="6">
    <location>
        <begin position="252"/>
        <end position="274"/>
    </location>
</feature>
<feature type="transmembrane region" description="Helical" evidence="6">
    <location>
        <begin position="335"/>
        <end position="356"/>
    </location>
</feature>
<keyword evidence="2" id="KW-1003">Cell membrane</keyword>
<reference evidence="7 8" key="1">
    <citation type="submission" date="2020-10" db="EMBL/GenBank/DDBJ databases">
        <title>Blautia liquoris sp.nov., isolated from the mud in a fermentation cellar used for the production of Chinese strong-flavoured liquor.</title>
        <authorList>
            <person name="Lu L."/>
        </authorList>
    </citation>
    <scope>NUCLEOTIDE SEQUENCE [LARGE SCALE GENOMIC DNA]</scope>
    <source>
        <strain evidence="7 8">LZLJ-3</strain>
    </source>
</reference>
<accession>A0A7M2REX8</accession>
<evidence type="ECO:0000313" key="7">
    <source>
        <dbReference type="EMBL" id="QOV18886.1"/>
    </source>
</evidence>
<keyword evidence="8" id="KW-1185">Reference proteome</keyword>
<feature type="transmembrane region" description="Helical" evidence="6">
    <location>
        <begin position="157"/>
        <end position="176"/>
    </location>
</feature>
<evidence type="ECO:0000313" key="8">
    <source>
        <dbReference type="Proteomes" id="UP000593601"/>
    </source>
</evidence>
<gene>
    <name evidence="7" type="ORF">INP51_12950</name>
</gene>
<evidence type="ECO:0000256" key="3">
    <source>
        <dbReference type="ARBA" id="ARBA00022692"/>
    </source>
</evidence>
<keyword evidence="4 6" id="KW-1133">Transmembrane helix</keyword>
<feature type="transmembrane region" description="Helical" evidence="6">
    <location>
        <begin position="69"/>
        <end position="91"/>
    </location>
</feature>
<dbReference type="Proteomes" id="UP000593601">
    <property type="component" value="Chromosome"/>
</dbReference>
<dbReference type="GO" id="GO:0022857">
    <property type="term" value="F:transmembrane transporter activity"/>
    <property type="evidence" value="ECO:0007669"/>
    <property type="project" value="InterPro"/>
</dbReference>
<protein>
    <submittedName>
        <fullName evidence="7">ABC transporter permease</fullName>
    </submittedName>
</protein>
<dbReference type="PANTHER" id="PTHR47089">
    <property type="entry name" value="ABC TRANSPORTER, PERMEASE PROTEIN"/>
    <property type="match status" value="1"/>
</dbReference>
<dbReference type="Pfam" id="PF02653">
    <property type="entry name" value="BPD_transp_2"/>
    <property type="match status" value="1"/>
</dbReference>
<feature type="transmembrane region" description="Helical" evidence="6">
    <location>
        <begin position="27"/>
        <end position="49"/>
    </location>
</feature>
<sequence length="366" mass="39501">MQVSSSKGKEPWIRMVKRDTVPSQKAWGIRAIAFLLSLTTGAFFILALGHNPLTVYKAMIVGAWGSPTVIRETIKLTVPLLITAIGISLSFKMKFWNIGGEGQILAGAVAAGAFGLFTADIFPKIPLVILMLLAGMTAGGLYGLLPAVCKARWDTNETLFTLMLNYIALAFIKYLMNGPWKAPGSSFPKIAMLVPGARLKKVLGVHWGWILALLLVVAAYIYLNKTKQGFEISVVGDSENTARYVGINVGKVYTRTMFLSGALCGLAGMLQFAGADYTITEGTAGGVGFTAITVAWLAKMNPFGMLGVSVFIAMLQRGSNTIQTNFKIPASASDLLIGIILFFMLGCEFFISYRLIFRGKEENGHA</sequence>
<evidence type="ECO:0000256" key="2">
    <source>
        <dbReference type="ARBA" id="ARBA00022475"/>
    </source>
</evidence>
<feature type="transmembrane region" description="Helical" evidence="6">
    <location>
        <begin position="204"/>
        <end position="223"/>
    </location>
</feature>
<evidence type="ECO:0000256" key="5">
    <source>
        <dbReference type="ARBA" id="ARBA00023136"/>
    </source>
</evidence>